<sequence length="334" mass="37208">MSTADLHTAVTKWHNTSYHIKTTRLDLKALTTATLVAPAQSPSPKSKYWKLGRGSFDLALSPSESMTLTAIFQHADRFGFRTETEQLTKLRDYATSAIRTHATRNLVAEGRITTGTRFTVLQPGNYATEHLATIQEAMLADCDLEVVYRPRDAGDVPCTYHLKPLMLSYQDSNVYLTAYIASETWPQGHEPESDTPRGKYSSNGPGKTCALMLHRMLGVRTTFLKIPDRAAFDAGSLAVQKDLMTIHGDTPIHLQLRLSPNLLNRLTENPLDQHQQVTTDAQGGTLECRVMDTQGLRLFLLSNAADIEVMAPGYLREHVRHTLATALERYQNSP</sequence>
<keyword evidence="2" id="KW-1185">Reference proteome</keyword>
<dbReference type="EMBL" id="JBIUGF010000080">
    <property type="protein sequence ID" value="MFJ1340501.1"/>
    <property type="molecule type" value="Genomic_DNA"/>
</dbReference>
<gene>
    <name evidence="1" type="ORF">ACIKP7_20460</name>
</gene>
<proteinExistence type="predicted"/>
<protein>
    <submittedName>
        <fullName evidence="1">Helix-turn-helix transcriptional regulator</fullName>
    </submittedName>
</protein>
<accession>A0ACC7M155</accession>
<evidence type="ECO:0000313" key="1">
    <source>
        <dbReference type="EMBL" id="MFJ1340501.1"/>
    </source>
</evidence>
<name>A0ACC7M155_9PSED</name>
<comment type="caution">
    <text evidence="1">The sequence shown here is derived from an EMBL/GenBank/DDBJ whole genome shotgun (WGS) entry which is preliminary data.</text>
</comment>
<dbReference type="Proteomes" id="UP001615411">
    <property type="component" value="Unassembled WGS sequence"/>
</dbReference>
<reference evidence="1" key="1">
    <citation type="submission" date="2024-10" db="EMBL/GenBank/DDBJ databases">
        <title>Aeromonas and Pseudomonas from the Cagarras Archipelago, Rio de Janeiro, Brazil.</title>
        <authorList>
            <person name="Canellas A.L.B."/>
            <person name="Laport M.S."/>
        </authorList>
    </citation>
    <scope>NUCLEOTIDE SEQUENCE</scope>
    <source>
        <strain evidence="1">ACP-7</strain>
    </source>
</reference>
<organism evidence="1 2">
    <name type="scientific">Pseudomonas caricapapayae</name>
    <dbReference type="NCBI Taxonomy" id="46678"/>
    <lineage>
        <taxon>Bacteria</taxon>
        <taxon>Pseudomonadati</taxon>
        <taxon>Pseudomonadota</taxon>
        <taxon>Gammaproteobacteria</taxon>
        <taxon>Pseudomonadales</taxon>
        <taxon>Pseudomonadaceae</taxon>
        <taxon>Pseudomonas</taxon>
    </lineage>
</organism>
<evidence type="ECO:0000313" key="2">
    <source>
        <dbReference type="Proteomes" id="UP001615411"/>
    </source>
</evidence>